<reference evidence="2" key="1">
    <citation type="submission" date="2021-09" db="EMBL/GenBank/DDBJ databases">
        <authorList>
            <consortium name="AG Swart"/>
            <person name="Singh M."/>
            <person name="Singh A."/>
            <person name="Seah K."/>
            <person name="Emmerich C."/>
        </authorList>
    </citation>
    <scope>NUCLEOTIDE SEQUENCE</scope>
    <source>
        <strain evidence="2">ATCC30299</strain>
    </source>
</reference>
<dbReference type="AlphaFoldDB" id="A0AAU9IK59"/>
<keyword evidence="1" id="KW-0472">Membrane</keyword>
<protein>
    <submittedName>
        <fullName evidence="2">Uncharacterized protein</fullName>
    </submittedName>
</protein>
<dbReference type="EMBL" id="CAJZBQ010000011">
    <property type="protein sequence ID" value="CAG9313888.1"/>
    <property type="molecule type" value="Genomic_DNA"/>
</dbReference>
<evidence type="ECO:0000313" key="2">
    <source>
        <dbReference type="EMBL" id="CAG9313888.1"/>
    </source>
</evidence>
<keyword evidence="1" id="KW-1133">Transmembrane helix</keyword>
<evidence type="ECO:0000313" key="3">
    <source>
        <dbReference type="Proteomes" id="UP001162131"/>
    </source>
</evidence>
<keyword evidence="1" id="KW-0812">Transmembrane</keyword>
<proteinExistence type="predicted"/>
<organism evidence="2 3">
    <name type="scientific">Blepharisma stoltei</name>
    <dbReference type="NCBI Taxonomy" id="1481888"/>
    <lineage>
        <taxon>Eukaryota</taxon>
        <taxon>Sar</taxon>
        <taxon>Alveolata</taxon>
        <taxon>Ciliophora</taxon>
        <taxon>Postciliodesmatophora</taxon>
        <taxon>Heterotrichea</taxon>
        <taxon>Heterotrichida</taxon>
        <taxon>Blepharismidae</taxon>
        <taxon>Blepharisma</taxon>
    </lineage>
</organism>
<comment type="caution">
    <text evidence="2">The sequence shown here is derived from an EMBL/GenBank/DDBJ whole genome shotgun (WGS) entry which is preliminary data.</text>
</comment>
<gene>
    <name evidence="2" type="ORF">BSTOLATCC_MIC9690</name>
</gene>
<sequence>MKYLFFYALFVLSLSGPVINLKIQTLLHHKKWLMRLTVFKTHGLLLLIGLDIWQLLKPSAKFLYNQYLRNFQNMTGVQS</sequence>
<accession>A0AAU9IK59</accession>
<dbReference type="Proteomes" id="UP001162131">
    <property type="component" value="Unassembled WGS sequence"/>
</dbReference>
<feature type="transmembrane region" description="Helical" evidence="1">
    <location>
        <begin position="36"/>
        <end position="56"/>
    </location>
</feature>
<name>A0AAU9IK59_9CILI</name>
<evidence type="ECO:0000256" key="1">
    <source>
        <dbReference type="SAM" id="Phobius"/>
    </source>
</evidence>
<keyword evidence="3" id="KW-1185">Reference proteome</keyword>